<dbReference type="AlphaFoldDB" id="A0A5P2B298"/>
<dbReference type="EMBL" id="CP029194">
    <property type="protein sequence ID" value="QES24583.1"/>
    <property type="molecule type" value="Genomic_DNA"/>
</dbReference>
<accession>A0A5P2B298</accession>
<dbReference type="Proteomes" id="UP000324106">
    <property type="component" value="Chromosome"/>
</dbReference>
<reference evidence="1 2" key="1">
    <citation type="submission" date="2018-05" db="EMBL/GenBank/DDBJ databases">
        <title>Streptomyces venezuelae.</title>
        <authorList>
            <person name="Kim W."/>
            <person name="Lee N."/>
            <person name="Cho B.-K."/>
        </authorList>
    </citation>
    <scope>NUCLEOTIDE SEQUENCE [LARGE SCALE GENOMIC DNA]</scope>
    <source>
        <strain evidence="1 2">ATCC 15068</strain>
    </source>
</reference>
<gene>
    <name evidence="1" type="ORF">DEJ46_13915</name>
</gene>
<evidence type="ECO:0000313" key="1">
    <source>
        <dbReference type="EMBL" id="QES24583.1"/>
    </source>
</evidence>
<dbReference type="OrthoDB" id="4211826at2"/>
<protein>
    <submittedName>
        <fullName evidence="1">Uncharacterized protein</fullName>
    </submittedName>
</protein>
<evidence type="ECO:0000313" key="2">
    <source>
        <dbReference type="Proteomes" id="UP000324106"/>
    </source>
</evidence>
<organism evidence="1 2">
    <name type="scientific">Streptomyces venezuelae</name>
    <dbReference type="NCBI Taxonomy" id="54571"/>
    <lineage>
        <taxon>Bacteria</taxon>
        <taxon>Bacillati</taxon>
        <taxon>Actinomycetota</taxon>
        <taxon>Actinomycetes</taxon>
        <taxon>Kitasatosporales</taxon>
        <taxon>Streptomycetaceae</taxon>
        <taxon>Streptomyces</taxon>
    </lineage>
</organism>
<proteinExistence type="predicted"/>
<name>A0A5P2B298_STRVZ</name>
<sequence>MCVRCSAITAAPVVVSEVHQGSGPGFNVYACPECAPHFPPVPDVLDLFDDQDRRRFTRP</sequence>